<protein>
    <submittedName>
        <fullName evidence="1">Uncharacterized protein</fullName>
    </submittedName>
</protein>
<dbReference type="EMBL" id="FOWC01000001">
    <property type="protein sequence ID" value="SFN93126.1"/>
    <property type="molecule type" value="Genomic_DNA"/>
</dbReference>
<evidence type="ECO:0000313" key="2">
    <source>
        <dbReference type="Proteomes" id="UP000199137"/>
    </source>
</evidence>
<sequence length="29" mass="2995">MSAAGKRIIVSHAIASRATSVKLRKEAAA</sequence>
<organism evidence="1 2">
    <name type="scientific">Amycolatopsis rubida</name>
    <dbReference type="NCBI Taxonomy" id="112413"/>
    <lineage>
        <taxon>Bacteria</taxon>
        <taxon>Bacillati</taxon>
        <taxon>Actinomycetota</taxon>
        <taxon>Actinomycetes</taxon>
        <taxon>Pseudonocardiales</taxon>
        <taxon>Pseudonocardiaceae</taxon>
        <taxon>Amycolatopsis</taxon>
    </lineage>
</organism>
<dbReference type="AlphaFoldDB" id="A0A1I5D1Z4"/>
<gene>
    <name evidence="1" type="ORF">SAMN05421854_10167</name>
</gene>
<proteinExistence type="predicted"/>
<name>A0A1I5D1Z4_9PSEU</name>
<dbReference type="Proteomes" id="UP000199137">
    <property type="component" value="Unassembled WGS sequence"/>
</dbReference>
<accession>A0A1I5D1Z4</accession>
<reference evidence="2" key="1">
    <citation type="submission" date="2016-10" db="EMBL/GenBank/DDBJ databases">
        <authorList>
            <person name="Varghese N."/>
            <person name="Submissions S."/>
        </authorList>
    </citation>
    <scope>NUCLEOTIDE SEQUENCE [LARGE SCALE GENOMIC DNA]</scope>
    <source>
        <strain evidence="2">DSM 44637</strain>
    </source>
</reference>
<evidence type="ECO:0000313" key="1">
    <source>
        <dbReference type="EMBL" id="SFN93126.1"/>
    </source>
</evidence>